<comment type="caution">
    <text evidence="2">The sequence shown here is derived from an EMBL/GenBank/DDBJ whole genome shotgun (WGS) entry which is preliminary data.</text>
</comment>
<protein>
    <submittedName>
        <fullName evidence="2">Uncharacterized protein</fullName>
    </submittedName>
</protein>
<name>A0ABR1YBF6_9PEZI</name>
<accession>A0ABR1YBF6</accession>
<feature type="chain" id="PRO_5045122554" evidence="1">
    <location>
        <begin position="24"/>
        <end position="128"/>
    </location>
</feature>
<sequence length="128" mass="13921">MPSLTHLLSLYLFLSLPLPLSLSPSPALSLVVPGQSVTSPSSSPLLSSPLLFSRTHDQPTTYIFLNSAGWLAGWLNMTPRRHSPSPDSTQLGSAAPAPASSSLHNYNYNYTDCFIIPLDQLARRRNSQ</sequence>
<reference evidence="2 3" key="1">
    <citation type="submission" date="2024-04" db="EMBL/GenBank/DDBJ databases">
        <title>Phyllosticta paracitricarpa is synonymous to the EU quarantine fungus P. citricarpa based on phylogenomic analyses.</title>
        <authorList>
            <consortium name="Lawrence Berkeley National Laboratory"/>
            <person name="Van Ingen-Buijs V.A."/>
            <person name="Van Westerhoven A.C."/>
            <person name="Haridas S."/>
            <person name="Skiadas P."/>
            <person name="Martin F."/>
            <person name="Groenewald J.Z."/>
            <person name="Crous P.W."/>
            <person name="Seidl M.F."/>
        </authorList>
    </citation>
    <scope>NUCLEOTIDE SEQUENCE [LARGE SCALE GENOMIC DNA]</scope>
    <source>
        <strain evidence="2 3">CBS 123374</strain>
    </source>
</reference>
<evidence type="ECO:0000313" key="2">
    <source>
        <dbReference type="EMBL" id="KAK8224519.1"/>
    </source>
</evidence>
<proteinExistence type="predicted"/>
<dbReference type="EMBL" id="JBBWRZ010000012">
    <property type="protein sequence ID" value="KAK8224519.1"/>
    <property type="molecule type" value="Genomic_DNA"/>
</dbReference>
<organism evidence="2 3">
    <name type="scientific">Phyllosticta capitalensis</name>
    <dbReference type="NCBI Taxonomy" id="121624"/>
    <lineage>
        <taxon>Eukaryota</taxon>
        <taxon>Fungi</taxon>
        <taxon>Dikarya</taxon>
        <taxon>Ascomycota</taxon>
        <taxon>Pezizomycotina</taxon>
        <taxon>Dothideomycetes</taxon>
        <taxon>Dothideomycetes incertae sedis</taxon>
        <taxon>Botryosphaeriales</taxon>
        <taxon>Phyllostictaceae</taxon>
        <taxon>Phyllosticta</taxon>
    </lineage>
</organism>
<feature type="signal peptide" evidence="1">
    <location>
        <begin position="1"/>
        <end position="23"/>
    </location>
</feature>
<evidence type="ECO:0000313" key="3">
    <source>
        <dbReference type="Proteomes" id="UP001492380"/>
    </source>
</evidence>
<evidence type="ECO:0000256" key="1">
    <source>
        <dbReference type="SAM" id="SignalP"/>
    </source>
</evidence>
<keyword evidence="1" id="KW-0732">Signal</keyword>
<keyword evidence="3" id="KW-1185">Reference proteome</keyword>
<gene>
    <name evidence="2" type="ORF">HDK90DRAFT_469953</name>
</gene>
<dbReference type="Proteomes" id="UP001492380">
    <property type="component" value="Unassembled WGS sequence"/>
</dbReference>